<dbReference type="InterPro" id="IPR003767">
    <property type="entry name" value="Malate/L-lactate_DH-like"/>
</dbReference>
<dbReference type="AlphaFoldDB" id="A0A2W7P167"/>
<dbReference type="PANTHER" id="PTHR11091">
    <property type="entry name" value="OXIDOREDUCTASE-RELATED"/>
    <property type="match status" value="1"/>
</dbReference>
<dbReference type="Gene3D" id="3.30.1370.60">
    <property type="entry name" value="Hypothetical oxidoreductase yiak, domain 2"/>
    <property type="match status" value="1"/>
</dbReference>
<name>A0A2W7P167_9RHOB</name>
<organism evidence="3 4">
    <name type="scientific">Palleronia aestuarii</name>
    <dbReference type="NCBI Taxonomy" id="568105"/>
    <lineage>
        <taxon>Bacteria</taxon>
        <taxon>Pseudomonadati</taxon>
        <taxon>Pseudomonadota</taxon>
        <taxon>Alphaproteobacteria</taxon>
        <taxon>Rhodobacterales</taxon>
        <taxon>Roseobacteraceae</taxon>
        <taxon>Palleronia</taxon>
    </lineage>
</organism>
<dbReference type="Pfam" id="PF02615">
    <property type="entry name" value="Ldh_2"/>
    <property type="match status" value="1"/>
</dbReference>
<dbReference type="InterPro" id="IPR043143">
    <property type="entry name" value="Mal/L-sulf/L-lact_DH-like_NADP"/>
</dbReference>
<dbReference type="PANTHER" id="PTHR11091:SF0">
    <property type="entry name" value="MALATE DEHYDROGENASE"/>
    <property type="match status" value="1"/>
</dbReference>
<protein>
    <submittedName>
        <fullName evidence="3">Malate/lactate dehydrogenase-like protein</fullName>
    </submittedName>
</protein>
<dbReference type="InterPro" id="IPR036111">
    <property type="entry name" value="Mal/L-sulfo/L-lacto_DH-like_sf"/>
</dbReference>
<reference evidence="3 4" key="1">
    <citation type="submission" date="2018-06" db="EMBL/GenBank/DDBJ databases">
        <title>Genomic Encyclopedia of Archaeal and Bacterial Type Strains, Phase II (KMG-II): from individual species to whole genera.</title>
        <authorList>
            <person name="Goeker M."/>
        </authorList>
    </citation>
    <scope>NUCLEOTIDE SEQUENCE [LARGE SCALE GENOMIC DNA]</scope>
    <source>
        <strain evidence="3 4">DSM 22009</strain>
    </source>
</reference>
<keyword evidence="2" id="KW-0560">Oxidoreductase</keyword>
<dbReference type="EMBL" id="QKZL01000005">
    <property type="protein sequence ID" value="PZX17192.1"/>
    <property type="molecule type" value="Genomic_DNA"/>
</dbReference>
<accession>A0A2W7P167</accession>
<dbReference type="Proteomes" id="UP000248916">
    <property type="component" value="Unassembled WGS sequence"/>
</dbReference>
<sequence>MPTTDPAAALKGFLQPVGGYKGYGLSLAVDALAGILSGAAYLTHVSSWVDAPESLQDLGHVFVLIDTSKLGQPDWLAERMQDAARILRGTPAREADRPVLLPGERELAALFAAKRNGVALDQDVARLIVKILDGL</sequence>
<dbReference type="SUPFAM" id="SSF89733">
    <property type="entry name" value="L-sulfolactate dehydrogenase-like"/>
    <property type="match status" value="1"/>
</dbReference>
<dbReference type="GO" id="GO:0016491">
    <property type="term" value="F:oxidoreductase activity"/>
    <property type="evidence" value="ECO:0007669"/>
    <property type="project" value="UniProtKB-KW"/>
</dbReference>
<comment type="caution">
    <text evidence="3">The sequence shown here is derived from an EMBL/GenBank/DDBJ whole genome shotgun (WGS) entry which is preliminary data.</text>
</comment>
<proteinExistence type="inferred from homology"/>
<evidence type="ECO:0000313" key="4">
    <source>
        <dbReference type="Proteomes" id="UP000248916"/>
    </source>
</evidence>
<gene>
    <name evidence="3" type="ORF">LX81_01824</name>
</gene>
<comment type="similarity">
    <text evidence="1">Belongs to the LDH2/MDH2 oxidoreductase family.</text>
</comment>
<evidence type="ECO:0000256" key="2">
    <source>
        <dbReference type="ARBA" id="ARBA00023002"/>
    </source>
</evidence>
<evidence type="ECO:0000313" key="3">
    <source>
        <dbReference type="EMBL" id="PZX17192.1"/>
    </source>
</evidence>
<evidence type="ECO:0000256" key="1">
    <source>
        <dbReference type="ARBA" id="ARBA00006056"/>
    </source>
</evidence>
<keyword evidence="4" id="KW-1185">Reference proteome</keyword>